<dbReference type="EMBL" id="JSUH01000001">
    <property type="protein sequence ID" value="KHD98824.1"/>
    <property type="molecule type" value="Genomic_DNA"/>
</dbReference>
<proteinExistence type="predicted"/>
<feature type="transmembrane region" description="Helical" evidence="1">
    <location>
        <begin position="12"/>
        <end position="29"/>
    </location>
</feature>
<feature type="transmembrane region" description="Helical" evidence="1">
    <location>
        <begin position="71"/>
        <end position="88"/>
    </location>
</feature>
<organism evidence="2 3">
    <name type="scientific">Kocuria rosea subsp. polaris</name>
    <dbReference type="NCBI Taxonomy" id="136273"/>
    <lineage>
        <taxon>Bacteria</taxon>
        <taxon>Bacillati</taxon>
        <taxon>Actinomycetota</taxon>
        <taxon>Actinomycetes</taxon>
        <taxon>Micrococcales</taxon>
        <taxon>Micrococcaceae</taxon>
        <taxon>Kocuria</taxon>
    </lineage>
</organism>
<dbReference type="Proteomes" id="UP000030466">
    <property type="component" value="Unassembled WGS sequence"/>
</dbReference>
<comment type="caution">
    <text evidence="2">The sequence shown here is derived from an EMBL/GenBank/DDBJ whole genome shotgun (WGS) entry which is preliminary data.</text>
</comment>
<feature type="transmembrane region" description="Helical" evidence="1">
    <location>
        <begin position="41"/>
        <end position="59"/>
    </location>
</feature>
<evidence type="ECO:0000313" key="2">
    <source>
        <dbReference type="EMBL" id="KHD98824.1"/>
    </source>
</evidence>
<keyword evidence="1" id="KW-0472">Membrane</keyword>
<keyword evidence="3" id="KW-1185">Reference proteome</keyword>
<feature type="transmembrane region" description="Helical" evidence="1">
    <location>
        <begin position="94"/>
        <end position="122"/>
    </location>
</feature>
<gene>
    <name evidence="2" type="ORF">GY22_00085</name>
</gene>
<evidence type="ECO:0000313" key="3">
    <source>
        <dbReference type="Proteomes" id="UP000030466"/>
    </source>
</evidence>
<keyword evidence="1" id="KW-1133">Transmembrane helix</keyword>
<evidence type="ECO:0000256" key="1">
    <source>
        <dbReference type="SAM" id="Phobius"/>
    </source>
</evidence>
<protein>
    <submittedName>
        <fullName evidence="2">Uncharacterized protein</fullName>
    </submittedName>
</protein>
<dbReference type="RefSeq" id="WP_035923187.1">
    <property type="nucleotide sequence ID" value="NZ_JSUH01000001.1"/>
</dbReference>
<sequence length="134" mass="13836">MPTLTQNHVRLVLVTVAVLSAAALTAILLEGRGTSTVPVGLWSLLVGGLAVAGVLLPLVAAATPLSRPRSVAPAVLLFLAMTAHATFLDEQLSGFPVGWLCTMGVVVALAGTVVLLFNALGLRRERSGTRSRLS</sequence>
<name>A0A0A6VYF6_KOCRO</name>
<dbReference type="AlphaFoldDB" id="A0A0A6VYF6"/>
<reference evidence="2 3" key="1">
    <citation type="journal article" date="2003" name="Int. J. Syst. Evol. Microbiol.">
        <title>Kocuria polaris sp. nov., an orange-pigmented psychrophilic bacterium isolated from an Antarctic cyanobacterial mat sample.</title>
        <authorList>
            <person name="Reddy G.S."/>
            <person name="Prakash J.S."/>
            <person name="Prabahar V."/>
            <person name="Matsumoto G.I."/>
            <person name="Stackebrandt E."/>
            <person name="Shivaji S."/>
        </authorList>
    </citation>
    <scope>NUCLEOTIDE SEQUENCE [LARGE SCALE GENOMIC DNA]</scope>
    <source>
        <strain evidence="2 3">CMS 76or</strain>
    </source>
</reference>
<accession>A0A0A6VYF6</accession>
<keyword evidence="1" id="KW-0812">Transmembrane</keyword>